<protein>
    <submittedName>
        <fullName evidence="2">Uncharacterized protein</fullName>
    </submittedName>
</protein>
<organism evidence="2 3">
    <name type="scientific">Aspergillus transmontanensis</name>
    <dbReference type="NCBI Taxonomy" id="1034304"/>
    <lineage>
        <taxon>Eukaryota</taxon>
        <taxon>Fungi</taxon>
        <taxon>Dikarya</taxon>
        <taxon>Ascomycota</taxon>
        <taxon>Pezizomycotina</taxon>
        <taxon>Eurotiomycetes</taxon>
        <taxon>Eurotiomycetidae</taxon>
        <taxon>Eurotiales</taxon>
        <taxon>Aspergillaceae</taxon>
        <taxon>Aspergillus</taxon>
        <taxon>Aspergillus subgen. Circumdati</taxon>
    </lineage>
</organism>
<feature type="non-terminal residue" evidence="2">
    <location>
        <position position="79"/>
    </location>
</feature>
<proteinExistence type="predicted"/>
<evidence type="ECO:0000313" key="3">
    <source>
        <dbReference type="Proteomes" id="UP000325433"/>
    </source>
</evidence>
<keyword evidence="3" id="KW-1185">Reference proteome</keyword>
<feature type="transmembrane region" description="Helical" evidence="1">
    <location>
        <begin position="39"/>
        <end position="58"/>
    </location>
</feature>
<accession>A0A5N6VPL5</accession>
<sequence length="79" mass="9392">MEGNIVHLGLRIRSNYAWLPIFGYVSLSPFLFIDFFLLYLYFIFFVVFIFILFFFSLFPRFLAQHPATRNEVGLRLSAT</sequence>
<keyword evidence="1" id="KW-1133">Transmembrane helix</keyword>
<evidence type="ECO:0000256" key="1">
    <source>
        <dbReference type="SAM" id="Phobius"/>
    </source>
</evidence>
<dbReference type="AlphaFoldDB" id="A0A5N6VPL5"/>
<reference evidence="3" key="1">
    <citation type="submission" date="2019-04" db="EMBL/GenBank/DDBJ databases">
        <title>Friends and foes A comparative genomics studyof 23 Aspergillus species from section Flavi.</title>
        <authorList>
            <consortium name="DOE Joint Genome Institute"/>
            <person name="Kjaerbolling I."/>
            <person name="Vesth T."/>
            <person name="Frisvad J.C."/>
            <person name="Nybo J.L."/>
            <person name="Theobald S."/>
            <person name="Kildgaard S."/>
            <person name="Isbrandt T."/>
            <person name="Kuo A."/>
            <person name="Sato A."/>
            <person name="Lyhne E.K."/>
            <person name="Kogle M.E."/>
            <person name="Wiebenga A."/>
            <person name="Kun R.S."/>
            <person name="Lubbers R.J."/>
            <person name="Makela M.R."/>
            <person name="Barry K."/>
            <person name="Chovatia M."/>
            <person name="Clum A."/>
            <person name="Daum C."/>
            <person name="Haridas S."/>
            <person name="He G."/>
            <person name="LaButti K."/>
            <person name="Lipzen A."/>
            <person name="Mondo S."/>
            <person name="Riley R."/>
            <person name="Salamov A."/>
            <person name="Simmons B.A."/>
            <person name="Magnuson J.K."/>
            <person name="Henrissat B."/>
            <person name="Mortensen U.H."/>
            <person name="Larsen T.O."/>
            <person name="Devries R.P."/>
            <person name="Grigoriev I.V."/>
            <person name="Machida M."/>
            <person name="Baker S.E."/>
            <person name="Andersen M.R."/>
        </authorList>
    </citation>
    <scope>NUCLEOTIDE SEQUENCE [LARGE SCALE GENOMIC DNA]</scope>
    <source>
        <strain evidence="3">CBS 130015</strain>
    </source>
</reference>
<dbReference type="EMBL" id="ML738355">
    <property type="protein sequence ID" value="KAE8310302.1"/>
    <property type="molecule type" value="Genomic_DNA"/>
</dbReference>
<gene>
    <name evidence="2" type="ORF">BDV41DRAFT_545641</name>
</gene>
<dbReference type="Proteomes" id="UP000325433">
    <property type="component" value="Unassembled WGS sequence"/>
</dbReference>
<keyword evidence="1" id="KW-0472">Membrane</keyword>
<evidence type="ECO:0000313" key="2">
    <source>
        <dbReference type="EMBL" id="KAE8310302.1"/>
    </source>
</evidence>
<keyword evidence="1" id="KW-0812">Transmembrane</keyword>
<name>A0A5N6VPL5_9EURO</name>
<feature type="transmembrane region" description="Helical" evidence="1">
    <location>
        <begin position="16"/>
        <end position="33"/>
    </location>
</feature>